<proteinExistence type="predicted"/>
<sequence length="717" mass="80405">MDDVATPAAIPKEPFFSELKGSATVRIPKSRPWLSRGNRAVSEGPRAVLEGSQATEVGCGGDELESEAVPAAADDGENAELVSSTSPSTEEIAEAAISGITEEASKLTPEERWHEASKAELEEKVVKETAKHFARGEFWFAYDFDLTTPLQRKHDTLKRASRHAPASSTSSTSSSTSGSRNHPEPVPFDEPLANLPLWRRVDKRFWHNEHLARDFVNAGLHAFILPLIQGYFQITTLPIEPSRKVTNVAKKGEEVESNKKTEEEVVEEEKDPIEAQLLIISRRSKERAGLRYQRRGINEQGQVANYVETEQILFVKHQGTAHLASFVQFRGSIPLYWSQSPFSLKPPPVLERSKEENLKACAKHFDQQIQRYGKVTCVNLAEQSGKEGHISEAYRLRVADLKRGDAIQYVDFDFHKECSGMKFENVQKLIEQMMPTLAEMSFFWRSCPSSSGPSAGTTIHSEQKGAFRVSCLDCLDRTNVVQSSFGRHMLNVQLDKLKIRPRANETDANSDKIAFNDLWANNANAISHCYSNTDALKVDFTRTGKRSFLGMINDATNSVYRMVQGAVTDFFRQTVLDFAYGSIGLGGLERYYDDLDSRDPSETVRLARVRASAIQSCKRDVVPEGEQVLGGWTLFSPVEQNKVHSMKLEEKVALLTSKAIYVCRYDFGAESLLEFTRVLIGDITGLQEGLYIISPNEGYHPEDNWGFVISYLNEERR</sequence>
<reference evidence="1 2" key="1">
    <citation type="journal article" date="2018" name="Mol. Biol. Evol.">
        <title>Broad Genomic Sampling Reveals a Smut Pathogenic Ancestry of the Fungal Clade Ustilaginomycotina.</title>
        <authorList>
            <person name="Kijpornyongpan T."/>
            <person name="Mondo S.J."/>
            <person name="Barry K."/>
            <person name="Sandor L."/>
            <person name="Lee J."/>
            <person name="Lipzen A."/>
            <person name="Pangilinan J."/>
            <person name="LaButti K."/>
            <person name="Hainaut M."/>
            <person name="Henrissat B."/>
            <person name="Grigoriev I.V."/>
            <person name="Spatafora J.W."/>
            <person name="Aime M.C."/>
        </authorList>
    </citation>
    <scope>NUCLEOTIDE SEQUENCE [LARGE SCALE GENOMIC DNA]</scope>
    <source>
        <strain evidence="1 2">SA 807</strain>
    </source>
</reference>
<name>A0ACD0P8W4_9BASI</name>
<organism evidence="1 2">
    <name type="scientific">Violaceomyces palustris</name>
    <dbReference type="NCBI Taxonomy" id="1673888"/>
    <lineage>
        <taxon>Eukaryota</taxon>
        <taxon>Fungi</taxon>
        <taxon>Dikarya</taxon>
        <taxon>Basidiomycota</taxon>
        <taxon>Ustilaginomycotina</taxon>
        <taxon>Ustilaginomycetes</taxon>
        <taxon>Violaceomycetales</taxon>
        <taxon>Violaceomycetaceae</taxon>
        <taxon>Violaceomyces</taxon>
    </lineage>
</organism>
<evidence type="ECO:0000313" key="1">
    <source>
        <dbReference type="EMBL" id="PWN54447.1"/>
    </source>
</evidence>
<protein>
    <submittedName>
        <fullName evidence="1">Uncharacterized protein</fullName>
    </submittedName>
</protein>
<dbReference type="EMBL" id="KZ819684">
    <property type="protein sequence ID" value="PWN54447.1"/>
    <property type="molecule type" value="Genomic_DNA"/>
</dbReference>
<dbReference type="Proteomes" id="UP000245626">
    <property type="component" value="Unassembled WGS sequence"/>
</dbReference>
<accession>A0ACD0P8W4</accession>
<gene>
    <name evidence="1" type="ORF">IE53DRAFT_308310</name>
</gene>
<keyword evidence="2" id="KW-1185">Reference proteome</keyword>
<evidence type="ECO:0000313" key="2">
    <source>
        <dbReference type="Proteomes" id="UP000245626"/>
    </source>
</evidence>